<organism evidence="2 3">
    <name type="scientific">Rhodococcus rhodochrous</name>
    <dbReference type="NCBI Taxonomy" id="1829"/>
    <lineage>
        <taxon>Bacteria</taxon>
        <taxon>Bacillati</taxon>
        <taxon>Actinomycetota</taxon>
        <taxon>Actinomycetes</taxon>
        <taxon>Mycobacteriales</taxon>
        <taxon>Nocardiaceae</taxon>
        <taxon>Rhodococcus</taxon>
    </lineage>
</organism>
<dbReference type="RefSeq" id="WP_230792199.1">
    <property type="nucleotide sequence ID" value="NZ_JAJNCO010000016.1"/>
</dbReference>
<keyword evidence="1" id="KW-0472">Membrane</keyword>
<protein>
    <submittedName>
        <fullName evidence="2">Uncharacterized protein</fullName>
    </submittedName>
</protein>
<dbReference type="EMBL" id="JAJNCO010000016">
    <property type="protein sequence ID" value="MCD2114092.1"/>
    <property type="molecule type" value="Genomic_DNA"/>
</dbReference>
<reference evidence="2" key="1">
    <citation type="submission" date="2021-11" db="EMBL/GenBank/DDBJ databases">
        <title>Development of a sustainable strategy for remediation of hydrocarbon-contaminated territories based on the waste exchange concept.</title>
        <authorList>
            <person name="Elkin A."/>
        </authorList>
    </citation>
    <scope>NUCLEOTIDE SEQUENCE</scope>
    <source>
        <strain evidence="2">IEGM 757</strain>
    </source>
</reference>
<proteinExistence type="predicted"/>
<name>A0AAW4XNV2_RHORH</name>
<dbReference type="AlphaFoldDB" id="A0AAW4XNV2"/>
<keyword evidence="1" id="KW-0812">Transmembrane</keyword>
<evidence type="ECO:0000256" key="1">
    <source>
        <dbReference type="SAM" id="Phobius"/>
    </source>
</evidence>
<evidence type="ECO:0000313" key="3">
    <source>
        <dbReference type="Proteomes" id="UP001198630"/>
    </source>
</evidence>
<keyword evidence="1" id="KW-1133">Transmembrane helix</keyword>
<sequence>MSTELLDLLSNAPHPMVLVCLMLVGLMYGLRYVVVVIFLCAACFYALSEDAARAERARSLAAMLLAERAFPFRLGRGEDR</sequence>
<feature type="transmembrane region" description="Helical" evidence="1">
    <location>
        <begin position="16"/>
        <end position="47"/>
    </location>
</feature>
<comment type="caution">
    <text evidence="2">The sequence shown here is derived from an EMBL/GenBank/DDBJ whole genome shotgun (WGS) entry which is preliminary data.</text>
</comment>
<dbReference type="Proteomes" id="UP001198630">
    <property type="component" value="Unassembled WGS sequence"/>
</dbReference>
<accession>A0AAW4XNV2</accession>
<gene>
    <name evidence="2" type="ORF">LQ384_23535</name>
</gene>
<evidence type="ECO:0000313" key="2">
    <source>
        <dbReference type="EMBL" id="MCD2114092.1"/>
    </source>
</evidence>